<dbReference type="PIRSF" id="PIRSF000719">
    <property type="entry name" value="AceK"/>
    <property type="match status" value="1"/>
</dbReference>
<evidence type="ECO:0000256" key="9">
    <source>
        <dbReference type="ARBA" id="ARBA00022840"/>
    </source>
</evidence>
<dbReference type="EC" id="2.7.11.5" evidence="11"/>
<dbReference type="PANTHER" id="PTHR39559:SF1">
    <property type="entry name" value="ISOCITRATE DEHYDROGENASE KINASE_PHOSPHATASE"/>
    <property type="match status" value="1"/>
</dbReference>
<keyword evidence="15" id="KW-1185">Reference proteome</keyword>
<keyword evidence="8 11" id="KW-0378">Hydrolase</keyword>
<proteinExistence type="inferred from homology"/>
<evidence type="ECO:0000256" key="2">
    <source>
        <dbReference type="ARBA" id="ARBA00022490"/>
    </source>
</evidence>
<protein>
    <recommendedName>
        <fullName evidence="11">Isocitrate dehydrogenase kinase/phosphatase</fullName>
        <shortName evidence="11">IDH kinase/phosphatase</shortName>
        <shortName evidence="11">IDHK/P</shortName>
        <ecNumber evidence="11">2.7.11.5</ecNumber>
        <ecNumber evidence="11">3.1.3.-</ecNumber>
    </recommendedName>
</protein>
<keyword evidence="5 11" id="KW-0808">Transferase</keyword>
<feature type="domain" description="Isocitrate dehydrogenase kinase/phosphatase (AceK) regulatory" evidence="13">
    <location>
        <begin position="10"/>
        <end position="305"/>
    </location>
</feature>
<keyword evidence="2 11" id="KW-0963">Cytoplasm</keyword>
<evidence type="ECO:0000256" key="8">
    <source>
        <dbReference type="ARBA" id="ARBA00022801"/>
    </source>
</evidence>
<dbReference type="Pfam" id="PF06315">
    <property type="entry name" value="AceK_kinase"/>
    <property type="match status" value="1"/>
</dbReference>
<dbReference type="InterPro" id="IPR046854">
    <property type="entry name" value="AceK_regulatory"/>
</dbReference>
<evidence type="ECO:0000256" key="5">
    <source>
        <dbReference type="ARBA" id="ARBA00022679"/>
    </source>
</evidence>
<comment type="caution">
    <text evidence="14">The sequence shown here is derived from an EMBL/GenBank/DDBJ whole genome shotgun (WGS) entry which is preliminary data.</text>
</comment>
<evidence type="ECO:0000313" key="15">
    <source>
        <dbReference type="Proteomes" id="UP001310248"/>
    </source>
</evidence>
<evidence type="ECO:0000256" key="11">
    <source>
        <dbReference type="HAMAP-Rule" id="MF_00747"/>
    </source>
</evidence>
<dbReference type="RefSeq" id="WP_329776391.1">
    <property type="nucleotide sequence ID" value="NZ_JAYDYW010000013.1"/>
</dbReference>
<dbReference type="GO" id="GO:0008772">
    <property type="term" value="F:[isocitrate dehydrogenase (NADP+)] kinase activity"/>
    <property type="evidence" value="ECO:0007669"/>
    <property type="project" value="UniProtKB-EC"/>
</dbReference>
<sequence length="568" mass="66806">MTQLMEHQAAHAMLQRFNSFYQCFLEVTRGAQKRFEEADWMSVQLASRERIRLYDHHVTEARAAIKQLTGHLQRSDAFCAAVKSQYSELLKQHDNFEVAESFFNSVYQRLFHHRYIEESQLFIRPSRCSKLFDYQLLTHTYQNTSLNTLLEQLFEDYRFNIEYEDLPRDIQFVSQRLTELPQLAQQQLHKITMLQPVFYRNKAAYLIGQYKSEDHCFPIVFPLLNQQGKVAVDSVLIDSDEVSIIFGFARSYFMVDAPAPRRIVNFLKQLLPNKTDYELFTAIGCQKHGKTELYRHYLNHLHNSSDQFELAPGIKGMVMSVFTLPSYDVVFKIIKDEFTPPKDVSHAIVKEKYRLVKQHDRVGRMADTQEFSNVEFPLARFSQSLLDELQAVAPSVLHIEGDSITIKHLYTERKMIPLNMYLDQADEAQTRQVIDEYGNAIKQLAAANIFPGDMLFKNFGVTRHGRVVFYDYDEISYMTECNFREFPKSQYPEDQWAAQPCYSVGPNDIFPEEFATFLLGKPIVKQVFKELHAELFQASFWQELQQNIKNGQFEDVYPYRRRRRFINR</sequence>
<dbReference type="Proteomes" id="UP001310248">
    <property type="component" value="Unassembled WGS sequence"/>
</dbReference>
<dbReference type="GO" id="GO:0016787">
    <property type="term" value="F:hydrolase activity"/>
    <property type="evidence" value="ECO:0007669"/>
    <property type="project" value="UniProtKB-KW"/>
</dbReference>
<evidence type="ECO:0000256" key="6">
    <source>
        <dbReference type="ARBA" id="ARBA00022741"/>
    </source>
</evidence>
<keyword evidence="3 11" id="KW-0723">Serine/threonine-protein kinase</keyword>
<organism evidence="14 15">
    <name type="scientific">Agarivorans aestuarii</name>
    <dbReference type="NCBI Taxonomy" id="1563703"/>
    <lineage>
        <taxon>Bacteria</taxon>
        <taxon>Pseudomonadati</taxon>
        <taxon>Pseudomonadota</taxon>
        <taxon>Gammaproteobacteria</taxon>
        <taxon>Alteromonadales</taxon>
        <taxon>Alteromonadaceae</taxon>
        <taxon>Agarivorans</taxon>
    </lineage>
</organism>
<comment type="function">
    <text evidence="11">Bifunctional enzyme which can phosphorylate or dephosphorylate isocitrate dehydrogenase (IDH) on a specific serine residue. This is a regulatory mechanism which enables bacteria to bypass the Krebs cycle via the glyoxylate shunt in response to the source of carbon. When bacteria are grown on glucose, IDH is fully active and unphosphorylated, but when grown on acetate or ethanol, the activity of IDH declines drastically concomitant with its phosphorylation.</text>
</comment>
<keyword evidence="7 11" id="KW-0418">Kinase</keyword>
<keyword evidence="4 11" id="KW-0816">Tricarboxylic acid cycle</keyword>
<gene>
    <name evidence="11 14" type="primary">aceK</name>
    <name evidence="14" type="ORF">SNR37_000853</name>
</gene>
<reference evidence="15" key="1">
    <citation type="submission" date="2023-07" db="EMBL/GenBank/DDBJ databases">
        <title>Draft genome sequence of Agarivorans aestuarii strain ZMCS4, a CAZymes producing bacteria isolated from the marine brown algae Clodostephus spongiosus.</title>
        <authorList>
            <person name="Lorente B."/>
            <person name="Cabral C."/>
            <person name="Frias J."/>
            <person name="Faria J."/>
            <person name="Toubarro D."/>
        </authorList>
    </citation>
    <scope>NUCLEOTIDE SEQUENCE [LARGE SCALE GENOMIC DNA]</scope>
    <source>
        <strain evidence="15">ZMCS4</strain>
    </source>
</reference>
<keyword evidence="10 11" id="KW-0904">Protein phosphatase</keyword>
<evidence type="ECO:0000259" key="13">
    <source>
        <dbReference type="Pfam" id="PF20423"/>
    </source>
</evidence>
<feature type="binding site" evidence="11">
    <location>
        <begin position="311"/>
        <end position="317"/>
    </location>
    <ligand>
        <name>ATP</name>
        <dbReference type="ChEBI" id="CHEBI:30616"/>
    </ligand>
</feature>
<evidence type="ECO:0000256" key="1">
    <source>
        <dbReference type="ARBA" id="ARBA00022435"/>
    </source>
</evidence>
<evidence type="ECO:0000313" key="14">
    <source>
        <dbReference type="EMBL" id="MEE1675527.1"/>
    </source>
</evidence>
<dbReference type="HAMAP" id="MF_00747">
    <property type="entry name" value="AceK"/>
    <property type="match status" value="1"/>
</dbReference>
<dbReference type="NCBIfam" id="NF002804">
    <property type="entry name" value="PRK02946.1"/>
    <property type="match status" value="1"/>
</dbReference>
<accession>A0ABU7G8M0</accession>
<dbReference type="EC" id="3.1.3.-" evidence="11"/>
<comment type="catalytic activity">
    <reaction evidence="11">
        <text>L-seryl-[isocitrate dehydrogenase] + ATP = O-phospho-L-seryl-[isocitrate dehydrogenase] + ADP + H(+)</text>
        <dbReference type="Rhea" id="RHEA:43540"/>
        <dbReference type="Rhea" id="RHEA-COMP:10605"/>
        <dbReference type="Rhea" id="RHEA-COMP:10606"/>
        <dbReference type="ChEBI" id="CHEBI:15378"/>
        <dbReference type="ChEBI" id="CHEBI:29999"/>
        <dbReference type="ChEBI" id="CHEBI:30616"/>
        <dbReference type="ChEBI" id="CHEBI:83421"/>
        <dbReference type="ChEBI" id="CHEBI:456216"/>
        <dbReference type="EC" id="2.7.11.5"/>
    </reaction>
</comment>
<dbReference type="EMBL" id="JAYDYW010000013">
    <property type="protein sequence ID" value="MEE1675527.1"/>
    <property type="molecule type" value="Genomic_DNA"/>
</dbReference>
<feature type="domain" description="Isocitrate dehydrogenase kinase/phosphatase (AceK) kinase" evidence="12">
    <location>
        <begin position="306"/>
        <end position="560"/>
    </location>
</feature>
<feature type="binding site" evidence="11">
    <location>
        <position position="332"/>
    </location>
    <ligand>
        <name>ATP</name>
        <dbReference type="ChEBI" id="CHEBI:30616"/>
    </ligand>
</feature>
<evidence type="ECO:0000256" key="4">
    <source>
        <dbReference type="ARBA" id="ARBA00022532"/>
    </source>
</evidence>
<comment type="subcellular location">
    <subcellularLocation>
        <location evidence="11">Cytoplasm</location>
    </subcellularLocation>
</comment>
<dbReference type="PANTHER" id="PTHR39559">
    <property type="match status" value="1"/>
</dbReference>
<dbReference type="Pfam" id="PF20423">
    <property type="entry name" value="AceK_regulatory"/>
    <property type="match status" value="1"/>
</dbReference>
<comment type="similarity">
    <text evidence="11">Belongs to the AceK family.</text>
</comment>
<evidence type="ECO:0000256" key="10">
    <source>
        <dbReference type="ARBA" id="ARBA00022912"/>
    </source>
</evidence>
<dbReference type="InterPro" id="IPR046855">
    <property type="entry name" value="AceK_kinase"/>
</dbReference>
<evidence type="ECO:0000256" key="3">
    <source>
        <dbReference type="ARBA" id="ARBA00022527"/>
    </source>
</evidence>
<evidence type="ECO:0000256" key="7">
    <source>
        <dbReference type="ARBA" id="ARBA00022777"/>
    </source>
</evidence>
<name>A0ABU7G8M0_9ALTE</name>
<keyword evidence="1 11" id="KW-0329">Glyoxylate bypass</keyword>
<evidence type="ECO:0000259" key="12">
    <source>
        <dbReference type="Pfam" id="PF06315"/>
    </source>
</evidence>
<dbReference type="InterPro" id="IPR010452">
    <property type="entry name" value="Isocitrate_DH_AceK"/>
</dbReference>
<keyword evidence="9 11" id="KW-0067">ATP-binding</keyword>
<feature type="active site" evidence="11">
    <location>
        <position position="367"/>
    </location>
</feature>
<keyword evidence="6 11" id="KW-0547">Nucleotide-binding</keyword>